<feature type="domain" description="Abortive infection protein-like C-terminal" evidence="1">
    <location>
        <begin position="164"/>
        <end position="223"/>
    </location>
</feature>
<dbReference type="Pfam" id="PF14355">
    <property type="entry name" value="Abi_C"/>
    <property type="match status" value="1"/>
</dbReference>
<reference evidence="3 4" key="1">
    <citation type="submission" date="2017-03" db="EMBL/GenBank/DDBJ databases">
        <title>Genome sequence of Methanobrevibacter thaueri.</title>
        <authorList>
            <person name="Poehlein A."/>
            <person name="Seedorf H."/>
            <person name="Daniel R."/>
        </authorList>
    </citation>
    <scope>NUCLEOTIDE SEQUENCE [LARGE SCALE GENOMIC DNA]</scope>
    <source>
        <strain evidence="3 4">DSM 11995</strain>
    </source>
</reference>
<dbReference type="InterPro" id="IPR026001">
    <property type="entry name" value="Abi-like_C"/>
</dbReference>
<feature type="domain" description="AbiJ N-terminal" evidence="2">
    <location>
        <begin position="3"/>
        <end position="87"/>
    </location>
</feature>
<evidence type="ECO:0000259" key="2">
    <source>
        <dbReference type="Pfam" id="PF18865"/>
    </source>
</evidence>
<comment type="caution">
    <text evidence="3">The sequence shown here is derived from an EMBL/GenBank/DDBJ whole genome shotgun (WGS) entry which is preliminary data.</text>
</comment>
<dbReference type="Proteomes" id="UP000251717">
    <property type="component" value="Unassembled WGS sequence"/>
</dbReference>
<organism evidence="3 4">
    <name type="scientific">Methanobrevibacter thaueri</name>
    <dbReference type="NCBI Taxonomy" id="190975"/>
    <lineage>
        <taxon>Archaea</taxon>
        <taxon>Methanobacteriati</taxon>
        <taxon>Methanobacteriota</taxon>
        <taxon>Methanomada group</taxon>
        <taxon>Methanobacteria</taxon>
        <taxon>Methanobacteriales</taxon>
        <taxon>Methanobacteriaceae</taxon>
        <taxon>Methanobrevibacter</taxon>
    </lineage>
</organism>
<gene>
    <name evidence="3" type="ORF">MBBTH_18490</name>
</gene>
<dbReference type="Pfam" id="PF18865">
    <property type="entry name" value="AbiJ_NTD5"/>
    <property type="match status" value="1"/>
</dbReference>
<proteinExistence type="predicted"/>
<dbReference type="AlphaFoldDB" id="A0A315Y6M2"/>
<evidence type="ECO:0008006" key="5">
    <source>
        <dbReference type="Google" id="ProtNLM"/>
    </source>
</evidence>
<sequence>MTKNLKLKSLELGNLIIENETHVDWENILGAFEFDYLLDQIPRLVQSQYWGDPDYKDCVIKVIYHSIEDNKNNAFQMIQYILNNCTELDEDMINKAILENNADILLTKTNEDELNDLISNINNSLMDGKPVFALDRLHTLMHKWAKELCLKHDIEFNDNEALDTLFKKYVNYIDEYIESQMTKTILKSNISLFSQFNNIRNNYTWAHDNDVLNDIESKLIFKNIVNVKIFVEEIENKYFY</sequence>
<evidence type="ECO:0000313" key="3">
    <source>
        <dbReference type="EMBL" id="PWB85250.1"/>
    </source>
</evidence>
<dbReference type="EMBL" id="MZGS01000028">
    <property type="protein sequence ID" value="PWB85250.1"/>
    <property type="molecule type" value="Genomic_DNA"/>
</dbReference>
<dbReference type="OrthoDB" id="124845at2157"/>
<protein>
    <recommendedName>
        <fullName evidence="5">Abortive infection protein-like C-terminal domain-containing protein</fullName>
    </recommendedName>
</protein>
<evidence type="ECO:0000313" key="4">
    <source>
        <dbReference type="Proteomes" id="UP000251717"/>
    </source>
</evidence>
<evidence type="ECO:0000259" key="1">
    <source>
        <dbReference type="Pfam" id="PF14355"/>
    </source>
</evidence>
<dbReference type="RefSeq" id="WP_116592749.1">
    <property type="nucleotide sequence ID" value="NZ_MZGS01000028.1"/>
</dbReference>
<accession>A0A315Y6M2</accession>
<keyword evidence="4" id="KW-1185">Reference proteome</keyword>
<name>A0A315Y6M2_9EURY</name>
<dbReference type="InterPro" id="IPR040508">
    <property type="entry name" value="AbiJ_NTD5"/>
</dbReference>